<comment type="subcellular location">
    <subcellularLocation>
        <location evidence="2">Cell membrane</location>
        <topology evidence="2">Multi-pass membrane protein</topology>
    </subcellularLocation>
</comment>
<keyword evidence="7" id="KW-0378">Hydrolase</keyword>
<dbReference type="Gene3D" id="3.40.50.1820">
    <property type="entry name" value="alpha/beta hydrolase"/>
    <property type="match status" value="1"/>
</dbReference>
<keyword evidence="21" id="KW-1185">Reference proteome</keyword>
<evidence type="ECO:0000256" key="1">
    <source>
        <dbReference type="ARBA" id="ARBA00001913"/>
    </source>
</evidence>
<evidence type="ECO:0000256" key="3">
    <source>
        <dbReference type="ARBA" id="ARBA00022475"/>
    </source>
</evidence>
<dbReference type="Proteomes" id="UP000682733">
    <property type="component" value="Unassembled WGS sequence"/>
</dbReference>
<evidence type="ECO:0000256" key="11">
    <source>
        <dbReference type="ARBA" id="ARBA00023098"/>
    </source>
</evidence>
<dbReference type="OrthoDB" id="438440at2759"/>
<dbReference type="AlphaFoldDB" id="A0A813VKI5"/>
<comment type="cofactor">
    <cofactor evidence="1">
        <name>Ca(2+)</name>
        <dbReference type="ChEBI" id="CHEBI:29108"/>
    </cofactor>
</comment>
<evidence type="ECO:0000256" key="5">
    <source>
        <dbReference type="ARBA" id="ARBA00022692"/>
    </source>
</evidence>
<feature type="transmembrane region" description="Helical" evidence="15">
    <location>
        <begin position="134"/>
        <end position="158"/>
    </location>
</feature>
<dbReference type="GO" id="GO:0016298">
    <property type="term" value="F:lipase activity"/>
    <property type="evidence" value="ECO:0007669"/>
    <property type="project" value="TreeGrafter"/>
</dbReference>
<feature type="transmembrane region" description="Helical" evidence="15">
    <location>
        <begin position="100"/>
        <end position="122"/>
    </location>
</feature>
<evidence type="ECO:0000313" key="17">
    <source>
        <dbReference type="EMBL" id="CAF0847048.1"/>
    </source>
</evidence>
<keyword evidence="4" id="KW-0597">Phosphoprotein</keyword>
<evidence type="ECO:0000256" key="15">
    <source>
        <dbReference type="SAM" id="Phobius"/>
    </source>
</evidence>
<evidence type="ECO:0000256" key="13">
    <source>
        <dbReference type="ARBA" id="ARBA00024531"/>
    </source>
</evidence>
<evidence type="ECO:0000313" key="21">
    <source>
        <dbReference type="Proteomes" id="UP000663829"/>
    </source>
</evidence>
<dbReference type="CDD" id="cd00519">
    <property type="entry name" value="Lipase_3"/>
    <property type="match status" value="1"/>
</dbReference>
<evidence type="ECO:0000256" key="14">
    <source>
        <dbReference type="ARBA" id="ARBA00026104"/>
    </source>
</evidence>
<evidence type="ECO:0000256" key="7">
    <source>
        <dbReference type="ARBA" id="ARBA00022801"/>
    </source>
</evidence>
<evidence type="ECO:0000256" key="10">
    <source>
        <dbReference type="ARBA" id="ARBA00022989"/>
    </source>
</evidence>
<evidence type="ECO:0000256" key="2">
    <source>
        <dbReference type="ARBA" id="ARBA00004651"/>
    </source>
</evidence>
<gene>
    <name evidence="17" type="ORF">GPM918_LOCUS5872</name>
    <name evidence="18" type="ORF">OVA965_LOCUS11598</name>
    <name evidence="19" type="ORF">SRO942_LOCUS5872</name>
    <name evidence="20" type="ORF">TMI583_LOCUS11604</name>
</gene>
<keyword evidence="9" id="KW-0442">Lipid degradation</keyword>
<proteinExistence type="predicted"/>
<comment type="caution">
    <text evidence="17">The sequence shown here is derived from an EMBL/GenBank/DDBJ whole genome shotgun (WGS) entry which is preliminary data.</text>
</comment>
<dbReference type="GO" id="GO:0005886">
    <property type="term" value="C:plasma membrane"/>
    <property type="evidence" value="ECO:0007669"/>
    <property type="project" value="UniProtKB-SubCell"/>
</dbReference>
<keyword evidence="5 15" id="KW-0812">Transmembrane</keyword>
<evidence type="ECO:0000256" key="9">
    <source>
        <dbReference type="ARBA" id="ARBA00022963"/>
    </source>
</evidence>
<evidence type="ECO:0000259" key="16">
    <source>
        <dbReference type="Pfam" id="PF01764"/>
    </source>
</evidence>
<accession>A0A813VKI5</accession>
<evidence type="ECO:0000313" key="18">
    <source>
        <dbReference type="EMBL" id="CAF0940221.1"/>
    </source>
</evidence>
<dbReference type="GO" id="GO:0046872">
    <property type="term" value="F:metal ion binding"/>
    <property type="evidence" value="ECO:0007669"/>
    <property type="project" value="UniProtKB-KW"/>
</dbReference>
<evidence type="ECO:0000313" key="20">
    <source>
        <dbReference type="EMBL" id="CAF3715500.1"/>
    </source>
</evidence>
<dbReference type="Pfam" id="PF01764">
    <property type="entry name" value="Lipase_3"/>
    <property type="match status" value="1"/>
</dbReference>
<dbReference type="Proteomes" id="UP000681722">
    <property type="component" value="Unassembled WGS sequence"/>
</dbReference>
<dbReference type="EMBL" id="CAJOBC010000872">
    <property type="protein sequence ID" value="CAF3634707.1"/>
    <property type="molecule type" value="Genomic_DNA"/>
</dbReference>
<keyword evidence="10 15" id="KW-1133">Transmembrane helix</keyword>
<dbReference type="InterPro" id="IPR029058">
    <property type="entry name" value="AB_hydrolase_fold"/>
</dbReference>
<dbReference type="EMBL" id="CAJNOQ010000872">
    <property type="protein sequence ID" value="CAF0847048.1"/>
    <property type="molecule type" value="Genomic_DNA"/>
</dbReference>
<keyword evidence="6" id="KW-0479">Metal-binding</keyword>
<dbReference type="EMBL" id="CAJOBA010004524">
    <property type="protein sequence ID" value="CAF3715500.1"/>
    <property type="molecule type" value="Genomic_DNA"/>
</dbReference>
<protein>
    <recommendedName>
        <fullName evidence="14">sn-1-specific diacylglycerol lipase</fullName>
        <ecNumber evidence="14">3.1.1.116</ecNumber>
    </recommendedName>
</protein>
<evidence type="ECO:0000256" key="8">
    <source>
        <dbReference type="ARBA" id="ARBA00022837"/>
    </source>
</evidence>
<dbReference type="EC" id="3.1.1.116" evidence="14"/>
<organism evidence="17 21">
    <name type="scientific">Didymodactylos carnosus</name>
    <dbReference type="NCBI Taxonomy" id="1234261"/>
    <lineage>
        <taxon>Eukaryota</taxon>
        <taxon>Metazoa</taxon>
        <taxon>Spiralia</taxon>
        <taxon>Gnathifera</taxon>
        <taxon>Rotifera</taxon>
        <taxon>Eurotatoria</taxon>
        <taxon>Bdelloidea</taxon>
        <taxon>Philodinida</taxon>
        <taxon>Philodinidae</taxon>
        <taxon>Didymodactylos</taxon>
    </lineage>
</organism>
<dbReference type="InterPro" id="IPR002921">
    <property type="entry name" value="Fungal_lipase-type"/>
</dbReference>
<feature type="domain" description="Fungal lipase-type" evidence="16">
    <location>
        <begin position="290"/>
        <end position="418"/>
    </location>
</feature>
<evidence type="ECO:0000313" key="19">
    <source>
        <dbReference type="EMBL" id="CAF3634707.1"/>
    </source>
</evidence>
<evidence type="ECO:0000256" key="12">
    <source>
        <dbReference type="ARBA" id="ARBA00023136"/>
    </source>
</evidence>
<keyword evidence="11" id="KW-0443">Lipid metabolism</keyword>
<sequence length="594" mass="67287">MPGIRLFGRRFGFASDDLTIPSLIDIFIRFPSLIAFIVFRVKDVKESWGCNSAIFYRGYFYPLLSCYISIILTQTFIVYFSLKGTPVTNVHPRRFIPYLIYIRLLLIIADISVNIVGLIIIVKAFYSCGIFLKTTIIVSIALSWMVFTGISIMFLLFVDLSGFLSPEKKWELRLKFIFCCGRPYGNENSSIRNIITTLNSLFEDEQFDYVPSDLAAGLILLQQEDVYERRSLNITKIPPIELLKEGHQYATLEYLLTAQSPVLLYANFMGAFHRAPFFVAADKEKKAIIISIRGTLSPADILTDINAVEIAVKTETLGTGYCHSGMHLAASFIIEDIGNKLDEYFLKYPDYTLVCCGYSLGAGVAAILSILYKSKYPSVKCYGIGMPGSVMSRNLALKTEDFIFSFIVDVDLITRASLSSLEYLRNRIVTALNTCHKSKLTVLTKTLFKTAIKSQRTFYDDQQTIHSAVTQHEIVSMPSEDETTSTTHMIQSPSVIFSQSERLVLPGTIVHLYSTDSITFYTQKISYNARLANYDEFFNIIVHPRMMIDHFPSSYKTGLQDCVENYERGRLRLMMAEAINTPVNTLQTLNNQCF</sequence>
<dbReference type="Proteomes" id="UP000677228">
    <property type="component" value="Unassembled WGS sequence"/>
</dbReference>
<dbReference type="EMBL" id="CAJNOK010004518">
    <property type="protein sequence ID" value="CAF0940221.1"/>
    <property type="molecule type" value="Genomic_DNA"/>
</dbReference>
<keyword evidence="12 15" id="KW-0472">Membrane</keyword>
<feature type="transmembrane region" description="Helical" evidence="15">
    <location>
        <begin position="59"/>
        <end position="80"/>
    </location>
</feature>
<dbReference type="PANTHER" id="PTHR45792:SF8">
    <property type="entry name" value="DIACYLGLYCEROL LIPASE-ALPHA"/>
    <property type="match status" value="1"/>
</dbReference>
<keyword evidence="8" id="KW-0106">Calcium</keyword>
<evidence type="ECO:0000256" key="6">
    <source>
        <dbReference type="ARBA" id="ARBA00022723"/>
    </source>
</evidence>
<comment type="catalytic activity">
    <reaction evidence="13">
        <text>a 1,2-diacyl-sn-glycerol + H2O = a 2-acylglycerol + a fatty acid + H(+)</text>
        <dbReference type="Rhea" id="RHEA:33275"/>
        <dbReference type="ChEBI" id="CHEBI:15377"/>
        <dbReference type="ChEBI" id="CHEBI:15378"/>
        <dbReference type="ChEBI" id="CHEBI:17389"/>
        <dbReference type="ChEBI" id="CHEBI:17815"/>
        <dbReference type="ChEBI" id="CHEBI:28868"/>
        <dbReference type="EC" id="3.1.1.116"/>
    </reaction>
    <physiologicalReaction direction="left-to-right" evidence="13">
        <dbReference type="Rhea" id="RHEA:33276"/>
    </physiologicalReaction>
</comment>
<dbReference type="Proteomes" id="UP000663829">
    <property type="component" value="Unassembled WGS sequence"/>
</dbReference>
<dbReference type="InterPro" id="IPR052214">
    <property type="entry name" value="DAG_Lipase-Related"/>
</dbReference>
<dbReference type="PANTHER" id="PTHR45792">
    <property type="entry name" value="DIACYLGLYCEROL LIPASE HOMOLOG-RELATED"/>
    <property type="match status" value="1"/>
</dbReference>
<evidence type="ECO:0000256" key="4">
    <source>
        <dbReference type="ARBA" id="ARBA00022553"/>
    </source>
</evidence>
<keyword evidence="3" id="KW-1003">Cell membrane</keyword>
<dbReference type="SUPFAM" id="SSF53474">
    <property type="entry name" value="alpha/beta-Hydrolases"/>
    <property type="match status" value="1"/>
</dbReference>
<feature type="transmembrane region" description="Helical" evidence="15">
    <location>
        <begin position="20"/>
        <end position="39"/>
    </location>
</feature>
<name>A0A813VKI5_9BILA</name>
<dbReference type="GO" id="GO:0016042">
    <property type="term" value="P:lipid catabolic process"/>
    <property type="evidence" value="ECO:0007669"/>
    <property type="project" value="UniProtKB-KW"/>
</dbReference>
<reference evidence="17" key="1">
    <citation type="submission" date="2021-02" db="EMBL/GenBank/DDBJ databases">
        <authorList>
            <person name="Nowell W R."/>
        </authorList>
    </citation>
    <scope>NUCLEOTIDE SEQUENCE</scope>
</reference>